<dbReference type="AlphaFoldDB" id="A0A2K8SHY5"/>
<keyword evidence="2" id="KW-1185">Reference proteome</keyword>
<proteinExistence type="predicted"/>
<dbReference type="KEGG" id="nfl:COO91_00888"/>
<dbReference type="Proteomes" id="UP000232003">
    <property type="component" value="Chromosome"/>
</dbReference>
<protein>
    <submittedName>
        <fullName evidence="1">Uncharacterized protein</fullName>
    </submittedName>
</protein>
<organism evidence="1 2">
    <name type="scientific">Nostoc flagelliforme CCNUN1</name>
    <dbReference type="NCBI Taxonomy" id="2038116"/>
    <lineage>
        <taxon>Bacteria</taxon>
        <taxon>Bacillati</taxon>
        <taxon>Cyanobacteriota</taxon>
        <taxon>Cyanophyceae</taxon>
        <taxon>Nostocales</taxon>
        <taxon>Nostocaceae</taxon>
        <taxon>Nostoc</taxon>
    </lineage>
</organism>
<sequence>MVSYVEQTTFWSMLRKERFFSLTMTLDQLKQFRSGVYTFWVMAKMLCLT</sequence>
<reference evidence="1 2" key="1">
    <citation type="submission" date="2017-11" db="EMBL/GenBank/DDBJ databases">
        <title>Complete genome of a free-living desiccation-tolerant cyanobacterium and its photosynthetic adaptation to extreme terrestrial habitat.</title>
        <authorList>
            <person name="Shang J."/>
        </authorList>
    </citation>
    <scope>NUCLEOTIDE SEQUENCE [LARGE SCALE GENOMIC DNA]</scope>
    <source>
        <strain evidence="1 2">CCNUN1</strain>
    </source>
</reference>
<gene>
    <name evidence="1" type="ORF">COO91_00888</name>
</gene>
<evidence type="ECO:0000313" key="2">
    <source>
        <dbReference type="Proteomes" id="UP000232003"/>
    </source>
</evidence>
<name>A0A2K8SHY5_9NOSO</name>
<evidence type="ECO:0000313" key="1">
    <source>
        <dbReference type="EMBL" id="AUB35037.1"/>
    </source>
</evidence>
<accession>A0A2K8SHY5</accession>
<dbReference type="EMBL" id="CP024785">
    <property type="protein sequence ID" value="AUB35037.1"/>
    <property type="molecule type" value="Genomic_DNA"/>
</dbReference>